<dbReference type="SUPFAM" id="SSF49899">
    <property type="entry name" value="Concanavalin A-like lectins/glucanases"/>
    <property type="match status" value="1"/>
</dbReference>
<comment type="subcellular location">
    <subcellularLocation>
        <location evidence="1">Nucleus</location>
    </subcellularLocation>
</comment>
<keyword evidence="2" id="KW-0479">Metal-binding</keyword>
<dbReference type="InterPro" id="IPR001870">
    <property type="entry name" value="B30.2/SPRY"/>
</dbReference>
<dbReference type="SUPFAM" id="SSF57903">
    <property type="entry name" value="FYVE/PHD zinc finger"/>
    <property type="match status" value="1"/>
</dbReference>
<evidence type="ECO:0000313" key="9">
    <source>
        <dbReference type="Proteomes" id="UP000014500"/>
    </source>
</evidence>
<dbReference type="FunFam" id="3.90.980.20:FF:000005">
    <property type="entry name" value="Set1/Ash2 histone methyltransferase complex subunit ASH2"/>
    <property type="match status" value="1"/>
</dbReference>
<keyword evidence="3" id="KW-0863">Zinc-finger</keyword>
<dbReference type="SMART" id="SM00449">
    <property type="entry name" value="SPRY"/>
    <property type="match status" value="1"/>
</dbReference>
<keyword evidence="9" id="KW-1185">Reference proteome</keyword>
<evidence type="ECO:0000256" key="2">
    <source>
        <dbReference type="ARBA" id="ARBA00022723"/>
    </source>
</evidence>
<dbReference type="Pfam" id="PF00622">
    <property type="entry name" value="SPRY"/>
    <property type="match status" value="2"/>
</dbReference>
<dbReference type="InterPro" id="IPR053835">
    <property type="entry name" value="ASH2L-like_WH"/>
</dbReference>
<proteinExistence type="predicted"/>
<evidence type="ECO:0000256" key="3">
    <source>
        <dbReference type="ARBA" id="ARBA00022771"/>
    </source>
</evidence>
<evidence type="ECO:0000256" key="1">
    <source>
        <dbReference type="ARBA" id="ARBA00004123"/>
    </source>
</evidence>
<sequence>MVECLRNEKQRVTCYSEIGHGEKMLEPEGICYCTKERNFNTVELQCGSCFNWFHEKCVSVMTGKCVPFMTNYSFCCKMCSPTGIESFTKKQANFSQMCQTALANLMQESVRRFKNKTYFSKDKDIIPYIDTHWEYLTTMPRRIKLTWHTTVMKTMLKESEVFTTEEPSEDPAYDVPNFGLVMNDLHRIGPNYENFLKQVKVGGGESSSSSTSLPPVHNPPAGISGKGRSVKRKMPEQMTATTTTKKQRSDLTVPKLPAHGYPMEHPFNKDGYRYLLAEPDLHAPHRREFDESADWAGKPIPGWLYRTNVPPTVLLALNDRAPQLLISEDRLAVIGDKGYSMVRATHGINRGSWYFEAKIEEMPEGSATRLGWSQALGNLQAPLGYDRFSYAWRSRKGTRFHESRGKHYSSGYEEGDTLGFYIDLPRTNNLALPQTFKDKPLVKFKSHLYYEEKDDVQKAIKQLQVDGAARMVFYKNGQCQRVAWEGINRGTYYPAISVYKKAAVSINFGPRFKYPPRDVAFRGMHEAAHEATIEQTLADILYLVENEGKLRLDILT</sequence>
<dbReference type="STRING" id="126957.T1INU9"/>
<accession>T1INU9</accession>
<dbReference type="GO" id="GO:0008270">
    <property type="term" value="F:zinc ion binding"/>
    <property type="evidence" value="ECO:0007669"/>
    <property type="project" value="UniProtKB-KW"/>
</dbReference>
<evidence type="ECO:0000256" key="5">
    <source>
        <dbReference type="ARBA" id="ARBA00023242"/>
    </source>
</evidence>
<dbReference type="GO" id="GO:0000976">
    <property type="term" value="F:transcription cis-regulatory region binding"/>
    <property type="evidence" value="ECO:0007669"/>
    <property type="project" value="TreeGrafter"/>
</dbReference>
<dbReference type="InterPro" id="IPR019786">
    <property type="entry name" value="Zinc_finger_PHD-type_CS"/>
</dbReference>
<dbReference type="OMA" id="CATCSRW"/>
<dbReference type="eggNOG" id="KOG2626">
    <property type="taxonomic scope" value="Eukaryota"/>
</dbReference>
<dbReference type="EnsemblMetazoa" id="SMAR002687-RA">
    <property type="protein sequence ID" value="SMAR002687-PA"/>
    <property type="gene ID" value="SMAR002687"/>
</dbReference>
<organism evidence="8 9">
    <name type="scientific">Strigamia maritima</name>
    <name type="common">European centipede</name>
    <name type="synonym">Geophilus maritimus</name>
    <dbReference type="NCBI Taxonomy" id="126957"/>
    <lineage>
        <taxon>Eukaryota</taxon>
        <taxon>Metazoa</taxon>
        <taxon>Ecdysozoa</taxon>
        <taxon>Arthropoda</taxon>
        <taxon>Myriapoda</taxon>
        <taxon>Chilopoda</taxon>
        <taxon>Pleurostigmophora</taxon>
        <taxon>Geophilomorpha</taxon>
        <taxon>Linotaeniidae</taxon>
        <taxon>Strigamia</taxon>
    </lineage>
</organism>
<dbReference type="InterPro" id="IPR013320">
    <property type="entry name" value="ConA-like_dom_sf"/>
</dbReference>
<dbReference type="AlphaFoldDB" id="T1INU9"/>
<dbReference type="HOGENOM" id="CLU_032370_2_0_1"/>
<dbReference type="CDD" id="cd12872">
    <property type="entry name" value="SPRY_Ash2"/>
    <property type="match status" value="1"/>
</dbReference>
<name>T1INU9_STRMM</name>
<dbReference type="GO" id="GO:0048188">
    <property type="term" value="C:Set1C/COMPASS complex"/>
    <property type="evidence" value="ECO:0007669"/>
    <property type="project" value="InterPro"/>
</dbReference>
<feature type="domain" description="B30.2/SPRY" evidence="7">
    <location>
        <begin position="292"/>
        <end position="513"/>
    </location>
</feature>
<feature type="region of interest" description="Disordered" evidence="6">
    <location>
        <begin position="201"/>
        <end position="250"/>
    </location>
</feature>
<dbReference type="Gene3D" id="3.90.980.20">
    <property type="match status" value="1"/>
</dbReference>
<dbReference type="InterPro" id="IPR037353">
    <property type="entry name" value="ASH2"/>
</dbReference>
<dbReference type="CDD" id="cd15583">
    <property type="entry name" value="PHD_ash2p_like"/>
    <property type="match status" value="1"/>
</dbReference>
<dbReference type="PANTHER" id="PTHR10598:SF0">
    <property type="entry name" value="SET1_ASH2 HISTONE METHYLTRANSFERASE COMPLEX SUBUNIT ASH2"/>
    <property type="match status" value="1"/>
</dbReference>
<reference evidence="8" key="2">
    <citation type="submission" date="2015-02" db="UniProtKB">
        <authorList>
            <consortium name="EnsemblMetazoa"/>
        </authorList>
    </citation>
    <scope>IDENTIFICATION</scope>
</reference>
<dbReference type="InterPro" id="IPR049455">
    <property type="entry name" value="ASH2-like_PHD"/>
</dbReference>
<keyword evidence="4" id="KW-0862">Zinc</keyword>
<dbReference type="Gene3D" id="2.60.120.920">
    <property type="match status" value="1"/>
</dbReference>
<dbReference type="PANTHER" id="PTHR10598">
    <property type="entry name" value="SET1/ASH2 HISTONE METHYLTRANSFERASE COMPLEX SUBUNIT ASH2"/>
    <property type="match status" value="1"/>
</dbReference>
<dbReference type="InterPro" id="IPR011011">
    <property type="entry name" value="Znf_FYVE_PHD"/>
</dbReference>
<evidence type="ECO:0000256" key="6">
    <source>
        <dbReference type="SAM" id="MobiDB-lite"/>
    </source>
</evidence>
<protein>
    <recommendedName>
        <fullName evidence="7">B30.2/SPRY domain-containing protein</fullName>
    </recommendedName>
</protein>
<dbReference type="PROSITE" id="PS50188">
    <property type="entry name" value="B302_SPRY"/>
    <property type="match status" value="1"/>
</dbReference>
<dbReference type="PROSITE" id="PS01359">
    <property type="entry name" value="ZF_PHD_1"/>
    <property type="match status" value="1"/>
</dbReference>
<dbReference type="Pfam" id="PF21257">
    <property type="entry name" value="PHD_ash2p_like"/>
    <property type="match status" value="1"/>
</dbReference>
<reference evidence="9" key="1">
    <citation type="submission" date="2011-05" db="EMBL/GenBank/DDBJ databases">
        <authorList>
            <person name="Richards S.R."/>
            <person name="Qu J."/>
            <person name="Jiang H."/>
            <person name="Jhangiani S.N."/>
            <person name="Agravi P."/>
            <person name="Goodspeed R."/>
            <person name="Gross S."/>
            <person name="Mandapat C."/>
            <person name="Jackson L."/>
            <person name="Mathew T."/>
            <person name="Pu L."/>
            <person name="Thornton R."/>
            <person name="Saada N."/>
            <person name="Wilczek-Boney K.B."/>
            <person name="Lee S."/>
            <person name="Kovar C."/>
            <person name="Wu Y."/>
            <person name="Scherer S.E."/>
            <person name="Worley K.C."/>
            <person name="Muzny D.M."/>
            <person name="Gibbs R."/>
        </authorList>
    </citation>
    <scope>NUCLEOTIDE SEQUENCE</scope>
    <source>
        <strain evidence="9">Brora</strain>
    </source>
</reference>
<evidence type="ECO:0000256" key="4">
    <source>
        <dbReference type="ARBA" id="ARBA00022833"/>
    </source>
</evidence>
<dbReference type="InterPro" id="IPR003877">
    <property type="entry name" value="SPRY_dom"/>
</dbReference>
<keyword evidence="5" id="KW-0539">Nucleus</keyword>
<dbReference type="EMBL" id="JH431210">
    <property type="status" value="NOT_ANNOTATED_CDS"/>
    <property type="molecule type" value="Genomic_DNA"/>
</dbReference>
<dbReference type="PhylomeDB" id="T1INU9"/>
<dbReference type="InterPro" id="IPR043136">
    <property type="entry name" value="B30.2/SPRY_sf"/>
</dbReference>
<evidence type="ECO:0000259" key="7">
    <source>
        <dbReference type="PROSITE" id="PS50188"/>
    </source>
</evidence>
<dbReference type="Pfam" id="PF21198">
    <property type="entry name" value="ASH2L-like_WH"/>
    <property type="match status" value="1"/>
</dbReference>
<evidence type="ECO:0000313" key="8">
    <source>
        <dbReference type="EnsemblMetazoa" id="SMAR002687-PA"/>
    </source>
</evidence>
<dbReference type="Proteomes" id="UP000014500">
    <property type="component" value="Unassembled WGS sequence"/>
</dbReference>